<gene>
    <name evidence="1" type="ORF">VNO80_26979</name>
</gene>
<organism evidence="1 2">
    <name type="scientific">Phaseolus coccineus</name>
    <name type="common">Scarlet runner bean</name>
    <name type="synonym">Phaseolus multiflorus</name>
    <dbReference type="NCBI Taxonomy" id="3886"/>
    <lineage>
        <taxon>Eukaryota</taxon>
        <taxon>Viridiplantae</taxon>
        <taxon>Streptophyta</taxon>
        <taxon>Embryophyta</taxon>
        <taxon>Tracheophyta</taxon>
        <taxon>Spermatophyta</taxon>
        <taxon>Magnoliopsida</taxon>
        <taxon>eudicotyledons</taxon>
        <taxon>Gunneridae</taxon>
        <taxon>Pentapetalae</taxon>
        <taxon>rosids</taxon>
        <taxon>fabids</taxon>
        <taxon>Fabales</taxon>
        <taxon>Fabaceae</taxon>
        <taxon>Papilionoideae</taxon>
        <taxon>50 kb inversion clade</taxon>
        <taxon>NPAAA clade</taxon>
        <taxon>indigoferoid/millettioid clade</taxon>
        <taxon>Phaseoleae</taxon>
        <taxon>Phaseolus</taxon>
    </lineage>
</organism>
<protein>
    <submittedName>
        <fullName evidence="1">Uncharacterized protein</fullName>
    </submittedName>
</protein>
<accession>A0AAN9LJG7</accession>
<name>A0AAN9LJG7_PHACN</name>
<keyword evidence="2" id="KW-1185">Reference proteome</keyword>
<sequence length="134" mass="14631">MEWEWVLSLVRDFGSSYGSVVLVRKGESGVRDGMGSPKAIVWNGKGFGTLEVGAFQLLFLNAAQNHMKVGGRRRGSMCVVDGGHMACNDDSSTALSFFRGCEGGVVLVHDMVWGEICEILGEPWKLVEELVHKL</sequence>
<evidence type="ECO:0000313" key="1">
    <source>
        <dbReference type="EMBL" id="KAK7335203.1"/>
    </source>
</evidence>
<dbReference type="EMBL" id="JAYMYR010000010">
    <property type="protein sequence ID" value="KAK7335203.1"/>
    <property type="molecule type" value="Genomic_DNA"/>
</dbReference>
<comment type="caution">
    <text evidence="1">The sequence shown here is derived from an EMBL/GenBank/DDBJ whole genome shotgun (WGS) entry which is preliminary data.</text>
</comment>
<reference evidence="1 2" key="1">
    <citation type="submission" date="2024-01" db="EMBL/GenBank/DDBJ databases">
        <title>The genomes of 5 underutilized Papilionoideae crops provide insights into root nodulation and disease resistanc.</title>
        <authorList>
            <person name="Jiang F."/>
        </authorList>
    </citation>
    <scope>NUCLEOTIDE SEQUENCE [LARGE SCALE GENOMIC DNA]</scope>
    <source>
        <strain evidence="1">JINMINGXINNONG_FW02</strain>
        <tissue evidence="1">Leaves</tissue>
    </source>
</reference>
<dbReference type="AlphaFoldDB" id="A0AAN9LJG7"/>
<dbReference type="Proteomes" id="UP001374584">
    <property type="component" value="Unassembled WGS sequence"/>
</dbReference>
<evidence type="ECO:0000313" key="2">
    <source>
        <dbReference type="Proteomes" id="UP001374584"/>
    </source>
</evidence>
<proteinExistence type="predicted"/>